<dbReference type="EMBL" id="VIEB01000965">
    <property type="protein sequence ID" value="TQD77387.1"/>
    <property type="molecule type" value="Genomic_DNA"/>
</dbReference>
<protein>
    <recommendedName>
        <fullName evidence="3">RRM domain-containing protein</fullName>
    </recommendedName>
</protein>
<dbReference type="InterPro" id="IPR000504">
    <property type="entry name" value="RRM_dom"/>
</dbReference>
<proteinExistence type="predicted"/>
<keyword evidence="1 2" id="KW-0694">RNA-binding</keyword>
<sequence>MRGANGVVGILRTSVLARILLTRHSCSKLFVAGLSWDTNEPVLKEAFGKHGEIIEGSVKLFEAGNNFVVKVICDHVSGKSRGYGFVKFTSESEATIALKEMDVKVICDHVSGKSRGYGFVKFTSESEATIALKEMDGQVLDGRQIRLQFAHKE</sequence>
<reference evidence="4 5" key="1">
    <citation type="journal article" date="2019" name="G3 (Bethesda)">
        <title>Sequencing of a Wild Apple (Malus baccata) Genome Unravels the Differences Between Cultivated and Wild Apple Species Regarding Disease Resistance and Cold Tolerance.</title>
        <authorList>
            <person name="Chen X."/>
        </authorList>
    </citation>
    <scope>NUCLEOTIDE SEQUENCE [LARGE SCALE GENOMIC DNA]</scope>
    <source>
        <strain evidence="5">cv. Shandingzi</strain>
        <tissue evidence="4">Leaves</tissue>
    </source>
</reference>
<dbReference type="PROSITE" id="PS50102">
    <property type="entry name" value="RRM"/>
    <property type="match status" value="1"/>
</dbReference>
<dbReference type="PANTHER" id="PTHR48027">
    <property type="entry name" value="HETEROGENEOUS NUCLEAR RIBONUCLEOPROTEIN 87F-RELATED"/>
    <property type="match status" value="1"/>
</dbReference>
<dbReference type="InterPro" id="IPR012677">
    <property type="entry name" value="Nucleotide-bd_a/b_plait_sf"/>
</dbReference>
<dbReference type="SUPFAM" id="SSF54928">
    <property type="entry name" value="RNA-binding domain, RBD"/>
    <property type="match status" value="2"/>
</dbReference>
<dbReference type="InterPro" id="IPR035979">
    <property type="entry name" value="RBD_domain_sf"/>
</dbReference>
<evidence type="ECO:0000313" key="5">
    <source>
        <dbReference type="Proteomes" id="UP000315295"/>
    </source>
</evidence>
<evidence type="ECO:0000256" key="2">
    <source>
        <dbReference type="PROSITE-ProRule" id="PRU00176"/>
    </source>
</evidence>
<dbReference type="Proteomes" id="UP000315295">
    <property type="component" value="Unassembled WGS sequence"/>
</dbReference>
<accession>A0A540KT76</accession>
<dbReference type="GO" id="GO:0003723">
    <property type="term" value="F:RNA binding"/>
    <property type="evidence" value="ECO:0007669"/>
    <property type="project" value="UniProtKB-UniRule"/>
</dbReference>
<dbReference type="STRING" id="106549.A0A540KT76"/>
<comment type="caution">
    <text evidence="4">The sequence shown here is derived from an EMBL/GenBank/DDBJ whole genome shotgun (WGS) entry which is preliminary data.</text>
</comment>
<evidence type="ECO:0000313" key="4">
    <source>
        <dbReference type="EMBL" id="TQD77387.1"/>
    </source>
</evidence>
<dbReference type="Pfam" id="PF00076">
    <property type="entry name" value="RRM_1"/>
    <property type="match status" value="1"/>
</dbReference>
<dbReference type="InterPro" id="IPR052462">
    <property type="entry name" value="SLIRP/GR-RBP-like"/>
</dbReference>
<evidence type="ECO:0000259" key="3">
    <source>
        <dbReference type="PROSITE" id="PS50102"/>
    </source>
</evidence>
<gene>
    <name evidence="4" type="ORF">C1H46_037077</name>
</gene>
<organism evidence="4 5">
    <name type="scientific">Malus baccata</name>
    <name type="common">Siberian crab apple</name>
    <name type="synonym">Pyrus baccata</name>
    <dbReference type="NCBI Taxonomy" id="106549"/>
    <lineage>
        <taxon>Eukaryota</taxon>
        <taxon>Viridiplantae</taxon>
        <taxon>Streptophyta</taxon>
        <taxon>Embryophyta</taxon>
        <taxon>Tracheophyta</taxon>
        <taxon>Spermatophyta</taxon>
        <taxon>Magnoliopsida</taxon>
        <taxon>eudicotyledons</taxon>
        <taxon>Gunneridae</taxon>
        <taxon>Pentapetalae</taxon>
        <taxon>rosids</taxon>
        <taxon>fabids</taxon>
        <taxon>Rosales</taxon>
        <taxon>Rosaceae</taxon>
        <taxon>Amygdaloideae</taxon>
        <taxon>Maleae</taxon>
        <taxon>Malus</taxon>
    </lineage>
</organism>
<keyword evidence="5" id="KW-1185">Reference proteome</keyword>
<name>A0A540KT76_MALBA</name>
<evidence type="ECO:0000256" key="1">
    <source>
        <dbReference type="ARBA" id="ARBA00022884"/>
    </source>
</evidence>
<dbReference type="AlphaFoldDB" id="A0A540KT76"/>
<dbReference type="Gene3D" id="3.30.70.330">
    <property type="match status" value="2"/>
</dbReference>
<feature type="domain" description="RRM" evidence="3">
    <location>
        <begin position="27"/>
        <end position="152"/>
    </location>
</feature>
<dbReference type="SMART" id="SM00360">
    <property type="entry name" value="RRM"/>
    <property type="match status" value="1"/>
</dbReference>